<evidence type="ECO:0000256" key="14">
    <source>
        <dbReference type="HAMAP-Rule" id="MF_01006"/>
    </source>
</evidence>
<evidence type="ECO:0000256" key="12">
    <source>
        <dbReference type="ARBA" id="ARBA00032932"/>
    </source>
</evidence>
<keyword evidence="10 14" id="KW-0046">Antibiotic resistance</keyword>
<dbReference type="GO" id="GO:0008360">
    <property type="term" value="P:regulation of cell shape"/>
    <property type="evidence" value="ECO:0007669"/>
    <property type="project" value="UniProtKB-KW"/>
</dbReference>
<keyword evidence="14" id="KW-0961">Cell wall biogenesis/degradation</keyword>
<organism evidence="15 16">
    <name type="scientific">Candidatus Uhrbacteria bacterium RIFCSPHIGHO2_02_FULL_53_13</name>
    <dbReference type="NCBI Taxonomy" id="1802389"/>
    <lineage>
        <taxon>Bacteria</taxon>
        <taxon>Candidatus Uhriibacteriota</taxon>
    </lineage>
</organism>
<dbReference type="Proteomes" id="UP000177097">
    <property type="component" value="Unassembled WGS sequence"/>
</dbReference>
<dbReference type="GO" id="GO:0009252">
    <property type="term" value="P:peptidoglycan biosynthetic process"/>
    <property type="evidence" value="ECO:0007669"/>
    <property type="project" value="UniProtKB-KW"/>
</dbReference>
<feature type="transmembrane region" description="Helical" evidence="14">
    <location>
        <begin position="80"/>
        <end position="98"/>
    </location>
</feature>
<name>A0A1F7TZT0_9BACT</name>
<evidence type="ECO:0000313" key="16">
    <source>
        <dbReference type="Proteomes" id="UP000177097"/>
    </source>
</evidence>
<dbReference type="GO" id="GO:0050380">
    <property type="term" value="F:undecaprenyl-diphosphatase activity"/>
    <property type="evidence" value="ECO:0007669"/>
    <property type="project" value="UniProtKB-UniRule"/>
</dbReference>
<keyword evidence="6 14" id="KW-0812">Transmembrane</keyword>
<evidence type="ECO:0000256" key="1">
    <source>
        <dbReference type="ARBA" id="ARBA00004651"/>
    </source>
</evidence>
<dbReference type="AlphaFoldDB" id="A0A1F7TZT0"/>
<comment type="catalytic activity">
    <reaction evidence="13 14">
        <text>di-trans,octa-cis-undecaprenyl diphosphate + H2O = di-trans,octa-cis-undecaprenyl phosphate + phosphate + H(+)</text>
        <dbReference type="Rhea" id="RHEA:28094"/>
        <dbReference type="ChEBI" id="CHEBI:15377"/>
        <dbReference type="ChEBI" id="CHEBI:15378"/>
        <dbReference type="ChEBI" id="CHEBI:43474"/>
        <dbReference type="ChEBI" id="CHEBI:58405"/>
        <dbReference type="ChEBI" id="CHEBI:60392"/>
        <dbReference type="EC" id="3.6.1.27"/>
    </reaction>
</comment>
<evidence type="ECO:0000256" key="7">
    <source>
        <dbReference type="ARBA" id="ARBA00022801"/>
    </source>
</evidence>
<dbReference type="PANTHER" id="PTHR30622:SF4">
    <property type="entry name" value="UNDECAPRENYL-DIPHOSPHATASE"/>
    <property type="match status" value="1"/>
</dbReference>
<evidence type="ECO:0000256" key="8">
    <source>
        <dbReference type="ARBA" id="ARBA00022989"/>
    </source>
</evidence>
<accession>A0A1F7TZT0</accession>
<comment type="subcellular location">
    <subcellularLocation>
        <location evidence="1 14">Cell membrane</location>
        <topology evidence="1 14">Multi-pass membrane protein</topology>
    </subcellularLocation>
</comment>
<dbReference type="PANTHER" id="PTHR30622">
    <property type="entry name" value="UNDECAPRENYL-DIPHOSPHATASE"/>
    <property type="match status" value="1"/>
</dbReference>
<proteinExistence type="inferred from homology"/>
<protein>
    <recommendedName>
        <fullName evidence="4 14">Undecaprenyl-diphosphatase</fullName>
        <ecNumber evidence="3 14">3.6.1.27</ecNumber>
    </recommendedName>
    <alternativeName>
        <fullName evidence="12 14">Bacitracin resistance protein</fullName>
    </alternativeName>
    <alternativeName>
        <fullName evidence="11 14">Undecaprenyl pyrophosphate phosphatase</fullName>
    </alternativeName>
</protein>
<dbReference type="GO" id="GO:0005886">
    <property type="term" value="C:plasma membrane"/>
    <property type="evidence" value="ECO:0007669"/>
    <property type="project" value="UniProtKB-SubCell"/>
</dbReference>
<sequence length="261" mass="28131">MIIAHAIFLGAVQGLSEFLPISSSGHLLLVPFLFDWETQDIAFDIMVHAATLVAVVAVFWKDLWRIAGALFRGPSFDRTLGWMLIVGTIPVVAVALLLDEVIDVVRAYPVAVAVSLISWGVMLVIVDRFASRRLTEICDVSWKAAIGIGCAQALSLIPGTSRSGITMTAARLAGFDRSLSARYSFLLSVPAVAGATVYVVTDAIAQNVSLFQPSMIAGFFAALVSGILAIRLLLRVIERWTFLPFALYRIALGVVILAIVL</sequence>
<comment type="miscellaneous">
    <text evidence="14">Bacitracin is thought to be involved in the inhibition of peptidoglycan synthesis by sequestering undecaprenyl diphosphate, thereby reducing the pool of lipid carrier available.</text>
</comment>
<keyword evidence="14" id="KW-0573">Peptidoglycan synthesis</keyword>
<feature type="transmembrane region" description="Helical" evidence="14">
    <location>
        <begin position="241"/>
        <end position="260"/>
    </location>
</feature>
<feature type="transmembrane region" description="Helical" evidence="14">
    <location>
        <begin position="104"/>
        <end position="126"/>
    </location>
</feature>
<feature type="transmembrane region" description="Helical" evidence="14">
    <location>
        <begin position="211"/>
        <end position="234"/>
    </location>
</feature>
<dbReference type="HAMAP" id="MF_01006">
    <property type="entry name" value="Undec_diphosphatase"/>
    <property type="match status" value="1"/>
</dbReference>
<reference evidence="15 16" key="1">
    <citation type="journal article" date="2016" name="Nat. Commun.">
        <title>Thousands of microbial genomes shed light on interconnected biogeochemical processes in an aquifer system.</title>
        <authorList>
            <person name="Anantharaman K."/>
            <person name="Brown C.T."/>
            <person name="Hug L.A."/>
            <person name="Sharon I."/>
            <person name="Castelle C.J."/>
            <person name="Probst A.J."/>
            <person name="Thomas B.C."/>
            <person name="Singh A."/>
            <person name="Wilkins M.J."/>
            <person name="Karaoz U."/>
            <person name="Brodie E.L."/>
            <person name="Williams K.H."/>
            <person name="Hubbard S.S."/>
            <person name="Banfield J.F."/>
        </authorList>
    </citation>
    <scope>NUCLEOTIDE SEQUENCE [LARGE SCALE GENOMIC DNA]</scope>
</reference>
<dbReference type="Pfam" id="PF02673">
    <property type="entry name" value="BacA"/>
    <property type="match status" value="1"/>
</dbReference>
<evidence type="ECO:0000256" key="13">
    <source>
        <dbReference type="ARBA" id="ARBA00047594"/>
    </source>
</evidence>
<dbReference type="EMBL" id="MGDX01000011">
    <property type="protein sequence ID" value="OGL71525.1"/>
    <property type="molecule type" value="Genomic_DNA"/>
</dbReference>
<dbReference type="GO" id="GO:0046677">
    <property type="term" value="P:response to antibiotic"/>
    <property type="evidence" value="ECO:0007669"/>
    <property type="project" value="UniProtKB-UniRule"/>
</dbReference>
<dbReference type="EC" id="3.6.1.27" evidence="3 14"/>
<comment type="function">
    <text evidence="14">Catalyzes the dephosphorylation of undecaprenyl diphosphate (UPP). Confers resistance to bacitracin.</text>
</comment>
<evidence type="ECO:0000256" key="6">
    <source>
        <dbReference type="ARBA" id="ARBA00022692"/>
    </source>
</evidence>
<gene>
    <name evidence="14" type="primary">uppP</name>
    <name evidence="15" type="ORF">A3C17_01620</name>
</gene>
<evidence type="ECO:0000256" key="9">
    <source>
        <dbReference type="ARBA" id="ARBA00023136"/>
    </source>
</evidence>
<evidence type="ECO:0000256" key="2">
    <source>
        <dbReference type="ARBA" id="ARBA00010621"/>
    </source>
</evidence>
<feature type="transmembrane region" description="Helical" evidence="14">
    <location>
        <begin position="185"/>
        <end position="205"/>
    </location>
</feature>
<evidence type="ECO:0000256" key="4">
    <source>
        <dbReference type="ARBA" id="ARBA00021581"/>
    </source>
</evidence>
<keyword evidence="9 14" id="KW-0472">Membrane</keyword>
<feature type="transmembrane region" description="Helical" evidence="14">
    <location>
        <begin position="41"/>
        <end position="60"/>
    </location>
</feature>
<keyword evidence="14" id="KW-0133">Cell shape</keyword>
<dbReference type="GO" id="GO:0071555">
    <property type="term" value="P:cell wall organization"/>
    <property type="evidence" value="ECO:0007669"/>
    <property type="project" value="UniProtKB-KW"/>
</dbReference>
<keyword evidence="5 14" id="KW-1003">Cell membrane</keyword>
<evidence type="ECO:0000256" key="3">
    <source>
        <dbReference type="ARBA" id="ARBA00012374"/>
    </source>
</evidence>
<keyword evidence="8 14" id="KW-1133">Transmembrane helix</keyword>
<evidence type="ECO:0000256" key="10">
    <source>
        <dbReference type="ARBA" id="ARBA00023251"/>
    </source>
</evidence>
<keyword evidence="7 14" id="KW-0378">Hydrolase</keyword>
<evidence type="ECO:0000256" key="11">
    <source>
        <dbReference type="ARBA" id="ARBA00032707"/>
    </source>
</evidence>
<comment type="similarity">
    <text evidence="2 14">Belongs to the UppP family.</text>
</comment>
<dbReference type="InterPro" id="IPR003824">
    <property type="entry name" value="UppP"/>
</dbReference>
<comment type="caution">
    <text evidence="15">The sequence shown here is derived from an EMBL/GenBank/DDBJ whole genome shotgun (WGS) entry which is preliminary data.</text>
</comment>
<dbReference type="STRING" id="1802389.A3C17_01620"/>
<evidence type="ECO:0000313" key="15">
    <source>
        <dbReference type="EMBL" id="OGL71525.1"/>
    </source>
</evidence>
<evidence type="ECO:0000256" key="5">
    <source>
        <dbReference type="ARBA" id="ARBA00022475"/>
    </source>
</evidence>